<keyword evidence="3" id="KW-1185">Reference proteome</keyword>
<dbReference type="Proteomes" id="UP000325187">
    <property type="component" value="Unassembled WGS sequence"/>
</dbReference>
<accession>A0A5A7N2D1</accession>
<dbReference type="AlphaFoldDB" id="A0A5A7N2D1"/>
<protein>
    <recommendedName>
        <fullName evidence="4">Penicillin amidase</fullName>
    </recommendedName>
</protein>
<evidence type="ECO:0008006" key="4">
    <source>
        <dbReference type="Google" id="ProtNLM"/>
    </source>
</evidence>
<dbReference type="Pfam" id="PF01804">
    <property type="entry name" value="Penicil_amidase"/>
    <property type="match status" value="1"/>
</dbReference>
<dbReference type="PROSITE" id="PS51257">
    <property type="entry name" value="PROKAR_LIPOPROTEIN"/>
    <property type="match status" value="1"/>
</dbReference>
<dbReference type="GO" id="GO:0016811">
    <property type="term" value="F:hydrolase activity, acting on carbon-nitrogen (but not peptide) bonds, in linear amides"/>
    <property type="evidence" value="ECO:0007669"/>
    <property type="project" value="InterPro"/>
</dbReference>
<reference evidence="2 3" key="1">
    <citation type="submission" date="2019-09" db="EMBL/GenBank/DDBJ databases">
        <title>NBRP : Genome information of microbial organism related human and environment.</title>
        <authorList>
            <person name="Hattori M."/>
            <person name="Oshima K."/>
            <person name="Inaba H."/>
            <person name="Suda W."/>
            <person name="Sakamoto M."/>
            <person name="Iino T."/>
            <person name="Kitahara M."/>
            <person name="Oshida Y."/>
            <person name="Iida T."/>
            <person name="Kudo T."/>
            <person name="Itoh T."/>
            <person name="Ohkuma M."/>
        </authorList>
    </citation>
    <scope>NUCLEOTIDE SEQUENCE [LARGE SCALE GENOMIC DNA]</scope>
    <source>
        <strain evidence="2 3">Mie-1</strain>
    </source>
</reference>
<dbReference type="SUPFAM" id="SSF56235">
    <property type="entry name" value="N-terminal nucleophile aminohydrolases (Ntn hydrolases)"/>
    <property type="match status" value="1"/>
</dbReference>
<dbReference type="InterPro" id="IPR002692">
    <property type="entry name" value="S45"/>
</dbReference>
<dbReference type="InterPro" id="IPR029055">
    <property type="entry name" value="Ntn_hydrolases_N"/>
</dbReference>
<dbReference type="Gene3D" id="1.10.439.10">
    <property type="entry name" value="Penicillin Amidohydrolase, domain 1"/>
    <property type="match status" value="1"/>
</dbReference>
<proteinExistence type="inferred from homology"/>
<evidence type="ECO:0000313" key="3">
    <source>
        <dbReference type="Proteomes" id="UP000325187"/>
    </source>
</evidence>
<comment type="caution">
    <text evidence="2">The sequence shown here is derived from an EMBL/GenBank/DDBJ whole genome shotgun (WGS) entry which is preliminary data.</text>
</comment>
<dbReference type="EMBL" id="BKCM01000009">
    <property type="protein sequence ID" value="GER01329.1"/>
    <property type="molecule type" value="Genomic_DNA"/>
</dbReference>
<dbReference type="GO" id="GO:0017000">
    <property type="term" value="P:antibiotic biosynthetic process"/>
    <property type="evidence" value="ECO:0007669"/>
    <property type="project" value="InterPro"/>
</dbReference>
<comment type="similarity">
    <text evidence="1">Belongs to the peptidase S45 family.</text>
</comment>
<organism evidence="2 3">
    <name type="scientific">Iodidimonas gelatinilytica</name>
    <dbReference type="NCBI Taxonomy" id="1236966"/>
    <lineage>
        <taxon>Bacteria</taxon>
        <taxon>Pseudomonadati</taxon>
        <taxon>Pseudomonadota</taxon>
        <taxon>Alphaproteobacteria</taxon>
        <taxon>Iodidimonadales</taxon>
        <taxon>Iodidimonadaceae</taxon>
        <taxon>Iodidimonas</taxon>
    </lineage>
</organism>
<sequence length="80" mass="8521">MIKRIAIGSGMAVVLASCLVAVIAWSPLPDFNADAAIKAAQSYNAEVIRDEYGVPHIFGARDQDVAFGLGYAIWKTIGKP</sequence>
<dbReference type="InterPro" id="IPR023343">
    <property type="entry name" value="Penicillin_amidase_dom1"/>
</dbReference>
<gene>
    <name evidence="2" type="ORF">JCM17845_19520</name>
</gene>
<evidence type="ECO:0000256" key="1">
    <source>
        <dbReference type="ARBA" id="ARBA00006586"/>
    </source>
</evidence>
<evidence type="ECO:0000313" key="2">
    <source>
        <dbReference type="EMBL" id="GER01329.1"/>
    </source>
</evidence>
<name>A0A5A7N2D1_9PROT</name>